<dbReference type="NCBIfam" id="TIGR02532">
    <property type="entry name" value="IV_pilin_GFxxxE"/>
    <property type="match status" value="1"/>
</dbReference>
<reference evidence="2 3" key="1">
    <citation type="submission" date="2017-06" db="EMBL/GenBank/DDBJ databases">
        <title>Genome sequencing of cyanobaciteial culture collection at National Institute for Environmental Studies (NIES).</title>
        <authorList>
            <person name="Hirose Y."/>
            <person name="Shimura Y."/>
            <person name="Fujisawa T."/>
            <person name="Nakamura Y."/>
            <person name="Kawachi M."/>
        </authorList>
    </citation>
    <scope>NUCLEOTIDE SEQUENCE [LARGE SCALE GENOMIC DNA]</scope>
    <source>
        <strain evidence="2 3">NIES-267</strain>
    </source>
</reference>
<evidence type="ECO:0000313" key="2">
    <source>
        <dbReference type="EMBL" id="BAY84904.1"/>
    </source>
</evidence>
<keyword evidence="1" id="KW-0472">Membrane</keyword>
<evidence type="ECO:0000313" key="3">
    <source>
        <dbReference type="Proteomes" id="UP000218418"/>
    </source>
</evidence>
<dbReference type="Pfam" id="PF07963">
    <property type="entry name" value="N_methyl"/>
    <property type="match status" value="1"/>
</dbReference>
<keyword evidence="3" id="KW-1185">Reference proteome</keyword>
<evidence type="ECO:0000256" key="1">
    <source>
        <dbReference type="SAM" id="Phobius"/>
    </source>
</evidence>
<organism evidence="2 3">
    <name type="scientific">Calothrix parasitica NIES-267</name>
    <dbReference type="NCBI Taxonomy" id="1973488"/>
    <lineage>
        <taxon>Bacteria</taxon>
        <taxon>Bacillati</taxon>
        <taxon>Cyanobacteriota</taxon>
        <taxon>Cyanophyceae</taxon>
        <taxon>Nostocales</taxon>
        <taxon>Calotrichaceae</taxon>
        <taxon>Calothrix</taxon>
    </lineage>
</organism>
<dbReference type="NCBIfam" id="NF038303">
    <property type="entry name" value="EPS_HpsB"/>
    <property type="match status" value="1"/>
</dbReference>
<dbReference type="Gene3D" id="3.30.700.10">
    <property type="entry name" value="Glycoprotein, Type 4 Pilin"/>
    <property type="match status" value="1"/>
</dbReference>
<sequence>MKIYHKYKQKISFNQSGFTIIESLVAIIVVGILMTAIAPTIVLSVATRVQARRVELAADAAKSYIDGARTGTIDVSTLPSDKQLDEYDAPKTGTLTCNKDNDYCTSPENNLYCIDGDADSKCTKDSSRDMIIQAFRYNSSSTDVEDGYSLGVRVYRADAFDRNKVTQLKALKDDAKQQSTFTGGTGLRSVQTPLMEITTDVSTNTTFEDFCKRLKTDPAKSC</sequence>
<dbReference type="AlphaFoldDB" id="A0A1Z4LUQ0"/>
<gene>
    <name evidence="2" type="ORF">NIES267_44020</name>
</gene>
<keyword evidence="1" id="KW-1133">Transmembrane helix</keyword>
<name>A0A1Z4LUQ0_9CYAN</name>
<proteinExistence type="predicted"/>
<accession>A0A1Z4LUQ0</accession>
<dbReference type="Proteomes" id="UP000218418">
    <property type="component" value="Chromosome"/>
</dbReference>
<protein>
    <recommendedName>
        <fullName evidence="4">Prepilin-type N-terminal cleavage/methylation domain-containing protein</fullName>
    </recommendedName>
</protein>
<dbReference type="EMBL" id="AP018227">
    <property type="protein sequence ID" value="BAY84904.1"/>
    <property type="molecule type" value="Genomic_DNA"/>
</dbReference>
<feature type="transmembrane region" description="Helical" evidence="1">
    <location>
        <begin position="20"/>
        <end position="46"/>
    </location>
</feature>
<evidence type="ECO:0008006" key="4">
    <source>
        <dbReference type="Google" id="ProtNLM"/>
    </source>
</evidence>
<dbReference type="OrthoDB" id="468208at2"/>
<dbReference type="InterPro" id="IPR012902">
    <property type="entry name" value="N_methyl_site"/>
</dbReference>
<keyword evidence="1" id="KW-0812">Transmembrane</keyword>